<dbReference type="EMBL" id="JANDHW010000001">
    <property type="protein sequence ID" value="MCP9610715.1"/>
    <property type="molecule type" value="Genomic_DNA"/>
</dbReference>
<dbReference type="CDD" id="cd00130">
    <property type="entry name" value="PAS"/>
    <property type="match status" value="1"/>
</dbReference>
<dbReference type="Pfam" id="PF08447">
    <property type="entry name" value="PAS_3"/>
    <property type="match status" value="1"/>
</dbReference>
<feature type="domain" description="Histidine kinase" evidence="8">
    <location>
        <begin position="529"/>
        <end position="742"/>
    </location>
</feature>
<dbReference type="SUPFAM" id="SSF47384">
    <property type="entry name" value="Homodimeric domain of signal transducing histidine kinase"/>
    <property type="match status" value="1"/>
</dbReference>
<dbReference type="InterPro" id="IPR004358">
    <property type="entry name" value="Sig_transdc_His_kin-like_C"/>
</dbReference>
<evidence type="ECO:0000256" key="6">
    <source>
        <dbReference type="PROSITE-ProRule" id="PRU00169"/>
    </source>
</evidence>
<gene>
    <name evidence="10" type="ORF">NMU02_01220</name>
</gene>
<dbReference type="Gene3D" id="1.10.287.130">
    <property type="match status" value="1"/>
</dbReference>
<evidence type="ECO:0000256" key="7">
    <source>
        <dbReference type="SAM" id="Phobius"/>
    </source>
</evidence>
<dbReference type="Gene3D" id="3.30.565.10">
    <property type="entry name" value="Histidine kinase-like ATPase, C-terminal domain"/>
    <property type="match status" value="1"/>
</dbReference>
<dbReference type="Pfam" id="PF02518">
    <property type="entry name" value="HATPase_c"/>
    <property type="match status" value="1"/>
</dbReference>
<organism evidence="10 11">
    <name type="scientific">Coprobacter tertius</name>
    <dbReference type="NCBI Taxonomy" id="2944915"/>
    <lineage>
        <taxon>Bacteria</taxon>
        <taxon>Pseudomonadati</taxon>
        <taxon>Bacteroidota</taxon>
        <taxon>Bacteroidia</taxon>
        <taxon>Bacteroidales</taxon>
        <taxon>Barnesiellaceae</taxon>
        <taxon>Coprobacter</taxon>
    </lineage>
</organism>
<dbReference type="SUPFAM" id="SSF52172">
    <property type="entry name" value="CheY-like"/>
    <property type="match status" value="1"/>
</dbReference>
<protein>
    <recommendedName>
        <fullName evidence="2">histidine kinase</fullName>
        <ecNumber evidence="2">2.7.13.3</ecNumber>
    </recommendedName>
</protein>
<reference evidence="10 11" key="1">
    <citation type="submission" date="2022-07" db="EMBL/GenBank/DDBJ databases">
        <title>Fecal culturing of patients with breast cancer.</title>
        <authorList>
            <person name="Teng N.M.Y."/>
            <person name="Kiu R."/>
            <person name="Evans R."/>
            <person name="Baker D.J."/>
            <person name="Zenner C."/>
            <person name="Robinson S.D."/>
            <person name="Hall L.J."/>
        </authorList>
    </citation>
    <scope>NUCLEOTIDE SEQUENCE [LARGE SCALE GENOMIC DNA]</scope>
    <source>
        <strain evidence="10 11">LH1063</strain>
    </source>
</reference>
<dbReference type="InterPro" id="IPR001789">
    <property type="entry name" value="Sig_transdc_resp-reg_receiver"/>
</dbReference>
<dbReference type="CDD" id="cd17546">
    <property type="entry name" value="REC_hyHK_CKI1_RcsC-like"/>
    <property type="match status" value="1"/>
</dbReference>
<evidence type="ECO:0000259" key="8">
    <source>
        <dbReference type="PROSITE" id="PS50109"/>
    </source>
</evidence>
<keyword evidence="4" id="KW-0808">Transferase</keyword>
<feature type="modified residue" description="4-aspartylphosphate" evidence="6">
    <location>
        <position position="824"/>
    </location>
</feature>
<dbReference type="Proteomes" id="UP001205603">
    <property type="component" value="Unassembled WGS sequence"/>
</dbReference>
<feature type="domain" description="Response regulatory" evidence="9">
    <location>
        <begin position="776"/>
        <end position="889"/>
    </location>
</feature>
<dbReference type="InterPro" id="IPR003661">
    <property type="entry name" value="HisK_dim/P_dom"/>
</dbReference>
<evidence type="ECO:0000313" key="11">
    <source>
        <dbReference type="Proteomes" id="UP001205603"/>
    </source>
</evidence>
<dbReference type="InterPro" id="IPR036890">
    <property type="entry name" value="HATPase_C_sf"/>
</dbReference>
<dbReference type="PANTHER" id="PTHR43047">
    <property type="entry name" value="TWO-COMPONENT HISTIDINE PROTEIN KINASE"/>
    <property type="match status" value="1"/>
</dbReference>
<dbReference type="EC" id="2.7.13.3" evidence="2"/>
<dbReference type="SMART" id="SM00448">
    <property type="entry name" value="REC"/>
    <property type="match status" value="1"/>
</dbReference>
<dbReference type="InterPro" id="IPR013655">
    <property type="entry name" value="PAS_fold_3"/>
</dbReference>
<dbReference type="InterPro" id="IPR003594">
    <property type="entry name" value="HATPase_dom"/>
</dbReference>
<dbReference type="Gene3D" id="3.30.450.20">
    <property type="entry name" value="PAS domain"/>
    <property type="match status" value="1"/>
</dbReference>
<evidence type="ECO:0000259" key="9">
    <source>
        <dbReference type="PROSITE" id="PS50110"/>
    </source>
</evidence>
<keyword evidence="5" id="KW-0418">Kinase</keyword>
<feature type="transmembrane region" description="Helical" evidence="7">
    <location>
        <begin position="7"/>
        <end position="29"/>
    </location>
</feature>
<keyword evidence="11" id="KW-1185">Reference proteome</keyword>
<dbReference type="SUPFAM" id="SSF55874">
    <property type="entry name" value="ATPase domain of HSP90 chaperone/DNA topoisomerase II/histidine kinase"/>
    <property type="match status" value="1"/>
</dbReference>
<dbReference type="InterPro" id="IPR035965">
    <property type="entry name" value="PAS-like_dom_sf"/>
</dbReference>
<dbReference type="PROSITE" id="PS50110">
    <property type="entry name" value="RESPONSE_REGULATORY"/>
    <property type="match status" value="1"/>
</dbReference>
<dbReference type="Gene3D" id="3.40.50.2300">
    <property type="match status" value="3"/>
</dbReference>
<dbReference type="RefSeq" id="WP_255025278.1">
    <property type="nucleotide sequence ID" value="NZ_JANDHW010000001.1"/>
</dbReference>
<dbReference type="InterPro" id="IPR005467">
    <property type="entry name" value="His_kinase_dom"/>
</dbReference>
<dbReference type="SMART" id="SM00387">
    <property type="entry name" value="HATPase_c"/>
    <property type="match status" value="1"/>
</dbReference>
<dbReference type="PRINTS" id="PR00344">
    <property type="entry name" value="BCTRLSENSOR"/>
</dbReference>
<evidence type="ECO:0000256" key="4">
    <source>
        <dbReference type="ARBA" id="ARBA00022679"/>
    </source>
</evidence>
<dbReference type="InterPro" id="IPR000014">
    <property type="entry name" value="PAS"/>
</dbReference>
<dbReference type="CDD" id="cd00082">
    <property type="entry name" value="HisKA"/>
    <property type="match status" value="1"/>
</dbReference>
<keyword evidence="7" id="KW-1133">Transmembrane helix</keyword>
<evidence type="ECO:0000313" key="10">
    <source>
        <dbReference type="EMBL" id="MCP9610715.1"/>
    </source>
</evidence>
<comment type="catalytic activity">
    <reaction evidence="1">
        <text>ATP + protein L-histidine = ADP + protein N-phospho-L-histidine.</text>
        <dbReference type="EC" id="2.7.13.3"/>
    </reaction>
</comment>
<accession>A0ABT1MDJ8</accession>
<comment type="caution">
    <text evidence="10">The sequence shown here is derived from an EMBL/GenBank/DDBJ whole genome shotgun (WGS) entry which is preliminary data.</text>
</comment>
<keyword evidence="3 6" id="KW-0597">Phosphoprotein</keyword>
<evidence type="ECO:0000256" key="3">
    <source>
        <dbReference type="ARBA" id="ARBA00022553"/>
    </source>
</evidence>
<evidence type="ECO:0000256" key="5">
    <source>
        <dbReference type="ARBA" id="ARBA00022777"/>
    </source>
</evidence>
<sequence length="899" mass="103572">MAKKKKIILLTTLVAVVMTTVIGVLVFLLNPRDKEQIYKILVIHSYKEGYSWGEEINKGISTGFSKNHLNVSLKHFYLNCEQLNAKSELAILYKLLEEQKENKPDLILVEDDQATFSLITCEHPFTKNIPIIFAGVSYLNYDILIGHNNITGFECKKELQKCIDLARSISSVKYINVVIDSTILGKASQKEIIEQWKQLPASYKTDYKLRFISPRDTRTFNVLFQFRYAQNDEIFILPRWDFTTSLFSNISNRPFYSLCNEGIGKNMNGGILGGIFPTSFQQGYDGACLAADILLKKKVITHVPLQYHASKPVYDWLQIKRLDLSPSSFPPESYFYNMPAFEKYKTVIIIISVIVAILLLTACYMLIREYIKKKRIQEQLFSNQQLLYQVFHAINFYPWLYDPNNEIFSFDKRFFSGTDIPFIKSPQIGKEEILQRIHPDDRENINAQIRNSIKHPEKRGECEFRIGNRNDKFEWWKIAFSAITTSSEKAPRICGICFSIEEVKQHEKELIIAKDMAAQAELKQSFLANISHEIRTPLNVIVGFTNLLTDNDDITDEERHEIIQTINKNCETLLKLINDILELSLLESGKIELQKEFCNPHVLLSRLIEQFESQKTENVKFKLSTPIHPVIFKTDEIRLKNILSNLIHNAVKFTHEGTITIGYKTNENKEIIFFVQDTGCGICEKKLLVIFDHFYKEDEFTQGSGLGLSISARITKLLNGVIKVDSQKDKGSCFSIIFPLTKEDKAENPKIFMDTYSPKPENVPKADRYNNFQKPCLLIAEDIESNFLLLQTIIGNKYNIIWAKNGKEAVDLFKSETVNMILMDIKMPEMNGIEALKEIRKISSDIPIVMQTAHAFDRDREIAEKAGCNGFITKPINPQILRDMINRFINIDSYKRTNN</sequence>
<dbReference type="InterPro" id="IPR036097">
    <property type="entry name" value="HisK_dim/P_sf"/>
</dbReference>
<dbReference type="SUPFAM" id="SSF55785">
    <property type="entry name" value="PYP-like sensor domain (PAS domain)"/>
    <property type="match status" value="1"/>
</dbReference>
<feature type="transmembrane region" description="Helical" evidence="7">
    <location>
        <begin position="347"/>
        <end position="367"/>
    </location>
</feature>
<dbReference type="PROSITE" id="PS50109">
    <property type="entry name" value="HIS_KIN"/>
    <property type="match status" value="1"/>
</dbReference>
<name>A0ABT1MDJ8_9BACT</name>
<keyword evidence="7" id="KW-0812">Transmembrane</keyword>
<evidence type="ECO:0000256" key="1">
    <source>
        <dbReference type="ARBA" id="ARBA00000085"/>
    </source>
</evidence>
<keyword evidence="7" id="KW-0472">Membrane</keyword>
<proteinExistence type="predicted"/>
<dbReference type="Pfam" id="PF00072">
    <property type="entry name" value="Response_reg"/>
    <property type="match status" value="1"/>
</dbReference>
<dbReference type="InterPro" id="IPR011006">
    <property type="entry name" value="CheY-like_superfamily"/>
</dbReference>
<dbReference type="SMART" id="SM00388">
    <property type="entry name" value="HisKA"/>
    <property type="match status" value="1"/>
</dbReference>
<dbReference type="Pfam" id="PF00512">
    <property type="entry name" value="HisKA"/>
    <property type="match status" value="1"/>
</dbReference>
<evidence type="ECO:0000256" key="2">
    <source>
        <dbReference type="ARBA" id="ARBA00012438"/>
    </source>
</evidence>